<dbReference type="Pfam" id="PF00111">
    <property type="entry name" value="Fer2"/>
    <property type="match status" value="1"/>
</dbReference>
<proteinExistence type="predicted"/>
<dbReference type="InterPro" id="IPR001041">
    <property type="entry name" value="2Fe-2S_ferredoxin-type"/>
</dbReference>
<dbReference type="InterPro" id="IPR039261">
    <property type="entry name" value="FNR_nucleotide-bd"/>
</dbReference>
<dbReference type="SUPFAM" id="SSF52343">
    <property type="entry name" value="Ferredoxin reductase-like, C-terminal NADP-linked domain"/>
    <property type="match status" value="1"/>
</dbReference>
<dbReference type="InterPro" id="IPR036010">
    <property type="entry name" value="2Fe-2S_ferredoxin-like_sf"/>
</dbReference>
<dbReference type="InterPro" id="IPR017927">
    <property type="entry name" value="FAD-bd_FR_type"/>
</dbReference>
<keyword evidence="4" id="KW-0001">2Fe-2S</keyword>
<gene>
    <name evidence="11" type="ORF">EV675_5091</name>
</gene>
<dbReference type="GO" id="GO:0051537">
    <property type="term" value="F:2 iron, 2 sulfur cluster binding"/>
    <property type="evidence" value="ECO:0007669"/>
    <property type="project" value="UniProtKB-KW"/>
</dbReference>
<comment type="cofactor">
    <cofactor evidence="1">
        <name>FMN</name>
        <dbReference type="ChEBI" id="CHEBI:58210"/>
    </cofactor>
</comment>
<protein>
    <submittedName>
        <fullName evidence="11">Ferredoxin--NADP+ reductase</fullName>
    </submittedName>
</protein>
<dbReference type="EMBL" id="SGXC01000003">
    <property type="protein sequence ID" value="RZS78442.1"/>
    <property type="molecule type" value="Genomic_DNA"/>
</dbReference>
<evidence type="ECO:0000259" key="9">
    <source>
        <dbReference type="PROSITE" id="PS51085"/>
    </source>
</evidence>
<dbReference type="PRINTS" id="PR00409">
    <property type="entry name" value="PHDIOXRDTASE"/>
</dbReference>
<dbReference type="Gene3D" id="3.40.50.80">
    <property type="entry name" value="Nucleotide-binding domain of ferredoxin-NADP reductase (FNR) module"/>
    <property type="match status" value="1"/>
</dbReference>
<name>A0A4Q7N8J9_9BURK</name>
<dbReference type="Gene3D" id="3.10.20.30">
    <property type="match status" value="1"/>
</dbReference>
<keyword evidence="2" id="KW-0285">Flavoprotein</keyword>
<keyword evidence="8" id="KW-0411">Iron-sulfur</keyword>
<dbReference type="RefSeq" id="WP_130361208.1">
    <property type="nucleotide sequence ID" value="NZ_SGXC01000003.1"/>
</dbReference>
<dbReference type="InterPro" id="IPR006058">
    <property type="entry name" value="2Fe2S_fd_BS"/>
</dbReference>
<keyword evidence="7" id="KW-0408">Iron</keyword>
<dbReference type="PROSITE" id="PS51384">
    <property type="entry name" value="FAD_FR"/>
    <property type="match status" value="1"/>
</dbReference>
<dbReference type="GO" id="GO:0016491">
    <property type="term" value="F:oxidoreductase activity"/>
    <property type="evidence" value="ECO:0007669"/>
    <property type="project" value="UniProtKB-KW"/>
</dbReference>
<dbReference type="OrthoDB" id="544091at2"/>
<reference evidence="11 12" key="1">
    <citation type="submission" date="2019-02" db="EMBL/GenBank/DDBJ databases">
        <title>Genomic Encyclopedia of Type Strains, Phase IV (KMG-IV): sequencing the most valuable type-strain genomes for metagenomic binning, comparative biology and taxonomic classification.</title>
        <authorList>
            <person name="Goeker M."/>
        </authorList>
    </citation>
    <scope>NUCLEOTIDE SEQUENCE [LARGE SCALE GENOMIC DNA]</scope>
    <source>
        <strain evidence="11 12">K24</strain>
    </source>
</reference>
<dbReference type="InterPro" id="IPR017938">
    <property type="entry name" value="Riboflavin_synthase-like_b-brl"/>
</dbReference>
<evidence type="ECO:0000256" key="4">
    <source>
        <dbReference type="ARBA" id="ARBA00022714"/>
    </source>
</evidence>
<dbReference type="PROSITE" id="PS00197">
    <property type="entry name" value="2FE2S_FER_1"/>
    <property type="match status" value="1"/>
</dbReference>
<dbReference type="SUPFAM" id="SSF63380">
    <property type="entry name" value="Riboflavin synthase domain-like"/>
    <property type="match status" value="1"/>
</dbReference>
<comment type="caution">
    <text evidence="11">The sequence shown here is derived from an EMBL/GenBank/DDBJ whole genome shotgun (WGS) entry which is preliminary data.</text>
</comment>
<dbReference type="PROSITE" id="PS51085">
    <property type="entry name" value="2FE2S_FER_2"/>
    <property type="match status" value="1"/>
</dbReference>
<dbReference type="Gene3D" id="2.40.30.10">
    <property type="entry name" value="Translation factors"/>
    <property type="match status" value="1"/>
</dbReference>
<evidence type="ECO:0000256" key="7">
    <source>
        <dbReference type="ARBA" id="ARBA00023004"/>
    </source>
</evidence>
<dbReference type="PANTHER" id="PTHR47354:SF1">
    <property type="entry name" value="CARNITINE MONOOXYGENASE REDUCTASE SUBUNIT"/>
    <property type="match status" value="1"/>
</dbReference>
<dbReference type="InterPro" id="IPR050415">
    <property type="entry name" value="MRET"/>
</dbReference>
<dbReference type="SUPFAM" id="SSF54292">
    <property type="entry name" value="2Fe-2S ferredoxin-like"/>
    <property type="match status" value="1"/>
</dbReference>
<dbReference type="Pfam" id="PF22290">
    <property type="entry name" value="DmmA-like_N"/>
    <property type="match status" value="1"/>
</dbReference>
<keyword evidence="5" id="KW-0479">Metal-binding</keyword>
<evidence type="ECO:0000256" key="8">
    <source>
        <dbReference type="ARBA" id="ARBA00023014"/>
    </source>
</evidence>
<keyword evidence="3" id="KW-0288">FMN</keyword>
<feature type="domain" description="FAD-binding FR-type" evidence="10">
    <location>
        <begin position="3"/>
        <end position="106"/>
    </location>
</feature>
<accession>A0A4Q7N8J9</accession>
<evidence type="ECO:0000256" key="5">
    <source>
        <dbReference type="ARBA" id="ARBA00022723"/>
    </source>
</evidence>
<keyword evidence="6" id="KW-0560">Oxidoreductase</keyword>
<evidence type="ECO:0000259" key="10">
    <source>
        <dbReference type="PROSITE" id="PS51384"/>
    </source>
</evidence>
<dbReference type="AlphaFoldDB" id="A0A4Q7N8J9"/>
<dbReference type="CDD" id="cd06185">
    <property type="entry name" value="PDR_like"/>
    <property type="match status" value="1"/>
</dbReference>
<evidence type="ECO:0000256" key="1">
    <source>
        <dbReference type="ARBA" id="ARBA00001917"/>
    </source>
</evidence>
<feature type="domain" description="2Fe-2S ferredoxin-type" evidence="9">
    <location>
        <begin position="233"/>
        <end position="318"/>
    </location>
</feature>
<keyword evidence="12" id="KW-1185">Reference proteome</keyword>
<dbReference type="CDD" id="cd00207">
    <property type="entry name" value="fer2"/>
    <property type="match status" value="1"/>
</dbReference>
<dbReference type="GO" id="GO:0046872">
    <property type="term" value="F:metal ion binding"/>
    <property type="evidence" value="ECO:0007669"/>
    <property type="project" value="UniProtKB-KW"/>
</dbReference>
<evidence type="ECO:0000256" key="3">
    <source>
        <dbReference type="ARBA" id="ARBA00022643"/>
    </source>
</evidence>
<evidence type="ECO:0000256" key="6">
    <source>
        <dbReference type="ARBA" id="ARBA00023002"/>
    </source>
</evidence>
<dbReference type="InterPro" id="IPR012675">
    <property type="entry name" value="Beta-grasp_dom_sf"/>
</dbReference>
<dbReference type="PANTHER" id="PTHR47354">
    <property type="entry name" value="NADH OXIDOREDUCTASE HCR"/>
    <property type="match status" value="1"/>
</dbReference>
<evidence type="ECO:0000256" key="2">
    <source>
        <dbReference type="ARBA" id="ARBA00022630"/>
    </source>
</evidence>
<evidence type="ECO:0000313" key="12">
    <source>
        <dbReference type="Proteomes" id="UP000292445"/>
    </source>
</evidence>
<evidence type="ECO:0000313" key="11">
    <source>
        <dbReference type="EMBL" id="RZS78442.1"/>
    </source>
</evidence>
<dbReference type="InterPro" id="IPR054582">
    <property type="entry name" value="DmmA-like_N"/>
</dbReference>
<organism evidence="11 12">
    <name type="scientific">Pigmentiphaga kullae</name>
    <dbReference type="NCBI Taxonomy" id="151784"/>
    <lineage>
        <taxon>Bacteria</taxon>
        <taxon>Pseudomonadati</taxon>
        <taxon>Pseudomonadota</taxon>
        <taxon>Betaproteobacteria</taxon>
        <taxon>Burkholderiales</taxon>
        <taxon>Alcaligenaceae</taxon>
        <taxon>Pigmentiphaga</taxon>
    </lineage>
</organism>
<dbReference type="Proteomes" id="UP000292445">
    <property type="component" value="Unassembled WGS sequence"/>
</dbReference>
<sequence length="318" mass="34258">MNSSSLLTVLVHTIRLEAQGIISVEFRSPTGEELPAFAAGSHIDLHLPNGLVRSYSLFNSPEERHRYVVGVLNDRNSRGGSRFVHEQLRVGSTIKIAPPRNNFELDESAAKSVLLAGGIGVTPIFCMYNRLRAIANPVELLYCARTKTEAAFVDELVASGGQVTTRFDDEAGCPPNLRELLAGHPADTHFYCCGPTPMLDAFEAACKELGYQNVHIERFAAAGEVTAAQEGSYQVELAKSGKTIDVPAGMALLDALLEAGIDADYSCREGVCGACETAVLEGTPDHRDSVLTERERESNKTMMVCVSGCKGAKLVLDI</sequence>